<dbReference type="PIRSF" id="PIRSF006324">
    <property type="entry name" value="LeuE"/>
    <property type="match status" value="1"/>
</dbReference>
<evidence type="ECO:0000256" key="2">
    <source>
        <dbReference type="ARBA" id="ARBA00022475"/>
    </source>
</evidence>
<keyword evidence="2" id="KW-1003">Cell membrane</keyword>
<evidence type="ECO:0000256" key="4">
    <source>
        <dbReference type="ARBA" id="ARBA00022989"/>
    </source>
</evidence>
<evidence type="ECO:0008006" key="9">
    <source>
        <dbReference type="Google" id="ProtNLM"/>
    </source>
</evidence>
<feature type="transmembrane region" description="Helical" evidence="6">
    <location>
        <begin position="72"/>
        <end position="96"/>
    </location>
</feature>
<evidence type="ECO:0000256" key="5">
    <source>
        <dbReference type="ARBA" id="ARBA00023136"/>
    </source>
</evidence>
<organism evidence="7 8">
    <name type="scientific">Neptuniibacter caesariensis</name>
    <dbReference type="NCBI Taxonomy" id="207954"/>
    <lineage>
        <taxon>Bacteria</taxon>
        <taxon>Pseudomonadati</taxon>
        <taxon>Pseudomonadota</taxon>
        <taxon>Gammaproteobacteria</taxon>
        <taxon>Oceanospirillales</taxon>
        <taxon>Oceanospirillaceae</taxon>
        <taxon>Neptuniibacter</taxon>
    </lineage>
</organism>
<dbReference type="Proteomes" id="UP000002171">
    <property type="component" value="Unassembled WGS sequence"/>
</dbReference>
<proteinExistence type="predicted"/>
<dbReference type="PANTHER" id="PTHR30086">
    <property type="entry name" value="ARGININE EXPORTER PROTEIN ARGO"/>
    <property type="match status" value="1"/>
</dbReference>
<evidence type="ECO:0000256" key="3">
    <source>
        <dbReference type="ARBA" id="ARBA00022692"/>
    </source>
</evidence>
<feature type="transmembrane region" description="Helical" evidence="6">
    <location>
        <begin position="41"/>
        <end position="66"/>
    </location>
</feature>
<accession>A0A7U8GR01</accession>
<dbReference type="Pfam" id="PF01810">
    <property type="entry name" value="LysE"/>
    <property type="match status" value="1"/>
</dbReference>
<evidence type="ECO:0000313" key="8">
    <source>
        <dbReference type="Proteomes" id="UP000002171"/>
    </source>
</evidence>
<evidence type="ECO:0000313" key="7">
    <source>
        <dbReference type="EMBL" id="EAR59692.1"/>
    </source>
</evidence>
<keyword evidence="8" id="KW-1185">Reference proteome</keyword>
<dbReference type="InterPro" id="IPR001123">
    <property type="entry name" value="LeuE-type"/>
</dbReference>
<comment type="caution">
    <text evidence="7">The sequence shown here is derived from an EMBL/GenBank/DDBJ whole genome shotgun (WGS) entry which is preliminary data.</text>
</comment>
<feature type="transmembrane region" description="Helical" evidence="6">
    <location>
        <begin position="150"/>
        <end position="175"/>
    </location>
</feature>
<feature type="transmembrane region" description="Helical" evidence="6">
    <location>
        <begin position="117"/>
        <end position="138"/>
    </location>
</feature>
<dbReference type="OrthoDB" id="9804822at2"/>
<protein>
    <recommendedName>
        <fullName evidence="9">Threonine transporter RhtB</fullName>
    </recommendedName>
</protein>
<evidence type="ECO:0000256" key="6">
    <source>
        <dbReference type="SAM" id="Phobius"/>
    </source>
</evidence>
<gene>
    <name evidence="7" type="ORF">MED92_00005</name>
</gene>
<dbReference type="GO" id="GO:0015171">
    <property type="term" value="F:amino acid transmembrane transporter activity"/>
    <property type="evidence" value="ECO:0007669"/>
    <property type="project" value="TreeGrafter"/>
</dbReference>
<keyword evidence="5 6" id="KW-0472">Membrane</keyword>
<evidence type="ECO:0000256" key="1">
    <source>
        <dbReference type="ARBA" id="ARBA00004651"/>
    </source>
</evidence>
<dbReference type="PANTHER" id="PTHR30086:SF20">
    <property type="entry name" value="ARGININE EXPORTER PROTEIN ARGO-RELATED"/>
    <property type="match status" value="1"/>
</dbReference>
<keyword evidence="3 6" id="KW-0812">Transmembrane</keyword>
<name>A0A7U8GR01_NEPCE</name>
<keyword evidence="4 6" id="KW-1133">Transmembrane helix</keyword>
<dbReference type="AlphaFoldDB" id="A0A7U8GR01"/>
<dbReference type="RefSeq" id="WP_007023040.1">
    <property type="nucleotide sequence ID" value="NZ_CH724129.1"/>
</dbReference>
<comment type="subcellular location">
    <subcellularLocation>
        <location evidence="1">Cell membrane</location>
        <topology evidence="1">Multi-pass membrane protein</topology>
    </subcellularLocation>
</comment>
<dbReference type="GO" id="GO:0005886">
    <property type="term" value="C:plasma membrane"/>
    <property type="evidence" value="ECO:0007669"/>
    <property type="project" value="UniProtKB-SubCell"/>
</dbReference>
<sequence>MLSYETLLAFIVASTLLSFAPGPDNIFVLMQSAIHGRKAGVIVTLGLCTGLVGHTIAVTLGVAAIFQVSVVAFTALKVIGAAYLIYLAWLSFKAAASQLPGSEQPRLSNFALYKRGILMSTTNPKLAIFFMAFLPQFADPAAGSLSMQLLMLGGVFILVGFSVMSFIAMLSGSLSTWMRDSELGQSVINKLAGVVFLGLAIKLATSER</sequence>
<dbReference type="EMBL" id="AAOW01000036">
    <property type="protein sequence ID" value="EAR59692.1"/>
    <property type="molecule type" value="Genomic_DNA"/>
</dbReference>
<reference evidence="7 8" key="1">
    <citation type="submission" date="2006-02" db="EMBL/GenBank/DDBJ databases">
        <authorList>
            <person name="Pinhassi J."/>
            <person name="Pedros-Alio C."/>
            <person name="Ferriera S."/>
            <person name="Johnson J."/>
            <person name="Kravitz S."/>
            <person name="Halpern A."/>
            <person name="Remington K."/>
            <person name="Beeson K."/>
            <person name="Tran B."/>
            <person name="Rogers Y.-H."/>
            <person name="Friedman R."/>
            <person name="Venter J.C."/>
        </authorList>
    </citation>
    <scope>NUCLEOTIDE SEQUENCE [LARGE SCALE GENOMIC DNA]</scope>
    <source>
        <strain evidence="7 8">MED92</strain>
    </source>
</reference>
<feature type="transmembrane region" description="Helical" evidence="6">
    <location>
        <begin position="6"/>
        <end position="29"/>
    </location>
</feature>